<keyword evidence="7" id="KW-0479">Metal-binding</keyword>
<protein>
    <submittedName>
        <fullName evidence="17">Cation transport ATPase</fullName>
    </submittedName>
</protein>
<feature type="transmembrane region" description="Helical" evidence="15">
    <location>
        <begin position="317"/>
        <end position="344"/>
    </location>
</feature>
<evidence type="ECO:0000256" key="5">
    <source>
        <dbReference type="ARBA" id="ARBA00022553"/>
    </source>
</evidence>
<evidence type="ECO:0000256" key="9">
    <source>
        <dbReference type="ARBA" id="ARBA00022840"/>
    </source>
</evidence>
<dbReference type="PROSITE" id="PS00154">
    <property type="entry name" value="ATPASE_E1_E2"/>
    <property type="match status" value="1"/>
</dbReference>
<accession>A0A1Y3GFP3</accession>
<evidence type="ECO:0000256" key="1">
    <source>
        <dbReference type="ARBA" id="ARBA00004651"/>
    </source>
</evidence>
<feature type="domain" description="P-type ATPase A" evidence="16">
    <location>
        <begin position="166"/>
        <end position="267"/>
    </location>
</feature>
<sequence length="679" mass="74258">MSKEKQCSCCRVCKNQEEKKTEHERIDHSGHEELFRKRFYITFFLSIPVLVYSPTIQNWFSFTPPTFPGSEYITFLFATIVFIVGGIPFLKMGYVEARNRQPGMMMLISLAILVAYTYSVFASIFDIGMTLYWELVTLIVIFLLGHWIEMRSVRKASGAIDKLADLMPETVEKITSSGETKKVKLNSIKTGDLVLVRPGQNIPVDGEIVKGSSQVDESMITGESTPISKENGDQVIGGTLNGDGSLRVQVTATGDQTTLAGIMRLVEDAQKTKSKTQALADKAAGWLFYAALSIAFITGILWTLYLGFGIDVIERVVTVLVIACPHALGLAIPLVVAINTTIAAKNGIIIRDRIASEKARDIDIVVFDKTGTLTKGEQTVMEIETTKQITDKEALKIMGSVESDSEHMISQAIRKAAKEKQIDLTDVKDFQALKGKGVYAVYKNTETYVGGRNLLNELEIEPNPQIKSFSEKMGEKGRTVVYLIQNQKTIAAAALADKIREESKDTVEALKIMDKDIAILTGDSKDVAQSVANELGITKIYSEVLPEDKDKKIQELQKQGNSVAMVGDGVNDAPALTRADVGIAIGSGTDIAIESADIILVENNPYDVIRILKLSKKSYRKMQENLVYAAGYNVFALPLAAGILAPIGIILTPAIGAILMSASTVVVAINAQRLRNITL</sequence>
<evidence type="ECO:0000256" key="14">
    <source>
        <dbReference type="ARBA" id="ARBA00023136"/>
    </source>
</evidence>
<feature type="transmembrane region" description="Helical" evidence="15">
    <location>
        <begin position="650"/>
        <end position="671"/>
    </location>
</feature>
<dbReference type="Gene3D" id="3.40.50.1000">
    <property type="entry name" value="HAD superfamily/HAD-like"/>
    <property type="match status" value="1"/>
</dbReference>
<keyword evidence="13" id="KW-0406">Ion transport</keyword>
<dbReference type="RefSeq" id="WP_086637064.1">
    <property type="nucleotide sequence ID" value="NZ_MRZU01000003.1"/>
</dbReference>
<dbReference type="InterPro" id="IPR059000">
    <property type="entry name" value="ATPase_P-type_domA"/>
</dbReference>
<dbReference type="InterPro" id="IPR044492">
    <property type="entry name" value="P_typ_ATPase_HD_dom"/>
</dbReference>
<evidence type="ECO:0000256" key="12">
    <source>
        <dbReference type="ARBA" id="ARBA00022989"/>
    </source>
</evidence>
<feature type="transmembrane region" description="Helical" evidence="15">
    <location>
        <begin position="72"/>
        <end position="90"/>
    </location>
</feature>
<evidence type="ECO:0000256" key="4">
    <source>
        <dbReference type="ARBA" id="ARBA00022475"/>
    </source>
</evidence>
<feature type="transmembrane region" description="Helical" evidence="15">
    <location>
        <begin position="131"/>
        <end position="148"/>
    </location>
</feature>
<dbReference type="PANTHER" id="PTHR43520">
    <property type="entry name" value="ATP7, ISOFORM B"/>
    <property type="match status" value="1"/>
</dbReference>
<evidence type="ECO:0000313" key="17">
    <source>
        <dbReference type="EMBL" id="OUJ19014.1"/>
    </source>
</evidence>
<comment type="caution">
    <text evidence="17">The sequence shown here is derived from an EMBL/GenBank/DDBJ whole genome shotgun (WGS) entry which is preliminary data.</text>
</comment>
<keyword evidence="12 15" id="KW-1133">Transmembrane helix</keyword>
<evidence type="ECO:0000256" key="6">
    <source>
        <dbReference type="ARBA" id="ARBA00022692"/>
    </source>
</evidence>
<dbReference type="InterPro" id="IPR001757">
    <property type="entry name" value="P_typ_ATPase"/>
</dbReference>
<keyword evidence="9" id="KW-0067">ATP-binding</keyword>
<name>A0A1Y3GFP3_9EURY</name>
<keyword evidence="18" id="KW-1185">Reference proteome</keyword>
<dbReference type="GO" id="GO:0016887">
    <property type="term" value="F:ATP hydrolysis activity"/>
    <property type="evidence" value="ECO:0007669"/>
    <property type="project" value="InterPro"/>
</dbReference>
<feature type="transmembrane region" description="Helical" evidence="15">
    <location>
        <begin position="626"/>
        <end position="644"/>
    </location>
</feature>
<keyword evidence="4" id="KW-1003">Cell membrane</keyword>
<dbReference type="Gene3D" id="2.70.150.10">
    <property type="entry name" value="Calcium-transporting ATPase, cytoplasmic transduction domain A"/>
    <property type="match status" value="1"/>
</dbReference>
<comment type="subcellular location">
    <subcellularLocation>
        <location evidence="1">Cell membrane</location>
        <topology evidence="1">Multi-pass membrane protein</topology>
    </subcellularLocation>
</comment>
<evidence type="ECO:0000256" key="11">
    <source>
        <dbReference type="ARBA" id="ARBA00022967"/>
    </source>
</evidence>
<feature type="transmembrane region" description="Helical" evidence="15">
    <location>
        <begin position="39"/>
        <end position="60"/>
    </location>
</feature>
<dbReference type="GO" id="GO:0043682">
    <property type="term" value="F:P-type divalent copper transporter activity"/>
    <property type="evidence" value="ECO:0007669"/>
    <property type="project" value="TreeGrafter"/>
</dbReference>
<dbReference type="EMBL" id="MRZU01000003">
    <property type="protein sequence ID" value="OUJ19014.1"/>
    <property type="molecule type" value="Genomic_DNA"/>
</dbReference>
<dbReference type="Pfam" id="PF00122">
    <property type="entry name" value="E1-E2_ATPase"/>
    <property type="match status" value="1"/>
</dbReference>
<keyword evidence="5" id="KW-0597">Phosphoprotein</keyword>
<dbReference type="GO" id="GO:0005886">
    <property type="term" value="C:plasma membrane"/>
    <property type="evidence" value="ECO:0007669"/>
    <property type="project" value="UniProtKB-SubCell"/>
</dbReference>
<dbReference type="SUPFAM" id="SSF81665">
    <property type="entry name" value="Calcium ATPase, transmembrane domain M"/>
    <property type="match status" value="1"/>
</dbReference>
<dbReference type="SFLD" id="SFLDF00027">
    <property type="entry name" value="p-type_atpase"/>
    <property type="match status" value="1"/>
</dbReference>
<dbReference type="AlphaFoldDB" id="A0A1Y3GFP3"/>
<proteinExistence type="inferred from homology"/>
<evidence type="ECO:0000256" key="3">
    <source>
        <dbReference type="ARBA" id="ARBA00022448"/>
    </source>
</evidence>
<evidence type="ECO:0000259" key="16">
    <source>
        <dbReference type="Pfam" id="PF00122"/>
    </source>
</evidence>
<dbReference type="PANTHER" id="PTHR43520:SF5">
    <property type="entry name" value="CATION-TRANSPORTING P-TYPE ATPASE-RELATED"/>
    <property type="match status" value="1"/>
</dbReference>
<dbReference type="InterPro" id="IPR018303">
    <property type="entry name" value="ATPase_P-typ_P_site"/>
</dbReference>
<dbReference type="SUPFAM" id="SSF56784">
    <property type="entry name" value="HAD-like"/>
    <property type="match status" value="1"/>
</dbReference>
<dbReference type="NCBIfam" id="TIGR01525">
    <property type="entry name" value="ATPase-IB_hvy"/>
    <property type="match status" value="1"/>
</dbReference>
<keyword evidence="6 15" id="KW-0812">Transmembrane</keyword>
<dbReference type="InterPro" id="IPR023214">
    <property type="entry name" value="HAD_sf"/>
</dbReference>
<feature type="transmembrane region" description="Helical" evidence="15">
    <location>
        <begin position="283"/>
        <end position="305"/>
    </location>
</feature>
<keyword evidence="10" id="KW-0460">Magnesium</keyword>
<dbReference type="InterPro" id="IPR023299">
    <property type="entry name" value="ATPase_P-typ_cyto_dom_N"/>
</dbReference>
<keyword evidence="14 15" id="KW-0472">Membrane</keyword>
<dbReference type="SUPFAM" id="SSF81653">
    <property type="entry name" value="Calcium ATPase, transduction domain A"/>
    <property type="match status" value="1"/>
</dbReference>
<dbReference type="NCBIfam" id="TIGR01511">
    <property type="entry name" value="ATPase-IB1_Cu"/>
    <property type="match status" value="1"/>
</dbReference>
<dbReference type="Gene3D" id="3.40.1110.10">
    <property type="entry name" value="Calcium-transporting ATPase, cytoplasmic domain N"/>
    <property type="match status" value="1"/>
</dbReference>
<evidence type="ECO:0000256" key="2">
    <source>
        <dbReference type="ARBA" id="ARBA00006024"/>
    </source>
</evidence>
<dbReference type="GO" id="GO:0005524">
    <property type="term" value="F:ATP binding"/>
    <property type="evidence" value="ECO:0007669"/>
    <property type="project" value="UniProtKB-KW"/>
</dbReference>
<dbReference type="InterPro" id="IPR023298">
    <property type="entry name" value="ATPase_P-typ_TM_dom_sf"/>
</dbReference>
<dbReference type="InterPro" id="IPR027256">
    <property type="entry name" value="P-typ_ATPase_IB"/>
</dbReference>
<dbReference type="PRINTS" id="PR00943">
    <property type="entry name" value="CUATPASE"/>
</dbReference>
<dbReference type="SFLD" id="SFLDG00002">
    <property type="entry name" value="C1.7:_P-type_atpase_like"/>
    <property type="match status" value="1"/>
</dbReference>
<dbReference type="Proteomes" id="UP000195137">
    <property type="component" value="Unassembled WGS sequence"/>
</dbReference>
<dbReference type="InterPro" id="IPR008250">
    <property type="entry name" value="ATPase_P-typ_transduc_dom_A_sf"/>
</dbReference>
<evidence type="ECO:0000256" key="8">
    <source>
        <dbReference type="ARBA" id="ARBA00022741"/>
    </source>
</evidence>
<evidence type="ECO:0000256" key="10">
    <source>
        <dbReference type="ARBA" id="ARBA00022842"/>
    </source>
</evidence>
<evidence type="ECO:0000256" key="15">
    <source>
        <dbReference type="SAM" id="Phobius"/>
    </source>
</evidence>
<dbReference type="GO" id="GO:0005507">
    <property type="term" value="F:copper ion binding"/>
    <property type="evidence" value="ECO:0007669"/>
    <property type="project" value="TreeGrafter"/>
</dbReference>
<dbReference type="SFLD" id="SFLDS00003">
    <property type="entry name" value="Haloacid_Dehalogenase"/>
    <property type="match status" value="1"/>
</dbReference>
<keyword evidence="8" id="KW-0547">Nucleotide-binding</keyword>
<evidence type="ECO:0000256" key="13">
    <source>
        <dbReference type="ARBA" id="ARBA00023065"/>
    </source>
</evidence>
<dbReference type="PRINTS" id="PR00119">
    <property type="entry name" value="CATATPASE"/>
</dbReference>
<comment type="similarity">
    <text evidence="2">Belongs to the cation transport ATPase (P-type) (TC 3.A.3) family. Type IB subfamily.</text>
</comment>
<dbReference type="Pfam" id="PF00702">
    <property type="entry name" value="Hydrolase"/>
    <property type="match status" value="1"/>
</dbReference>
<reference evidence="17 18" key="1">
    <citation type="submission" date="2016-12" db="EMBL/GenBank/DDBJ databases">
        <title>Discovery of methanogenic haloarchaea.</title>
        <authorList>
            <person name="Sorokin D.Y."/>
            <person name="Makarova K.S."/>
            <person name="Abbas B."/>
            <person name="Ferrer M."/>
            <person name="Golyshin P.N."/>
        </authorList>
    </citation>
    <scope>NUCLEOTIDE SEQUENCE [LARGE SCALE GENOMIC DNA]</scope>
    <source>
        <strain evidence="17">AMET1</strain>
    </source>
</reference>
<feature type="transmembrane region" description="Helical" evidence="15">
    <location>
        <begin position="102"/>
        <end position="125"/>
    </location>
</feature>
<keyword evidence="11" id="KW-1278">Translocase</keyword>
<evidence type="ECO:0000313" key="18">
    <source>
        <dbReference type="Proteomes" id="UP000195137"/>
    </source>
</evidence>
<dbReference type="InterPro" id="IPR036412">
    <property type="entry name" value="HAD-like_sf"/>
</dbReference>
<dbReference type="OrthoDB" id="8588at2157"/>
<gene>
    <name evidence="17" type="ORF">AMET1_0665</name>
</gene>
<dbReference type="NCBIfam" id="TIGR01494">
    <property type="entry name" value="ATPase_P-type"/>
    <property type="match status" value="1"/>
</dbReference>
<keyword evidence="3" id="KW-0813">Transport</keyword>
<dbReference type="FunFam" id="2.70.150.10:FF:000002">
    <property type="entry name" value="Copper-transporting ATPase 1, putative"/>
    <property type="match status" value="1"/>
</dbReference>
<organism evidence="17 18">
    <name type="scientific">Methanonatronarchaeum thermophilum</name>
    <dbReference type="NCBI Taxonomy" id="1927129"/>
    <lineage>
        <taxon>Archaea</taxon>
        <taxon>Methanobacteriati</taxon>
        <taxon>Methanobacteriota</taxon>
        <taxon>Methanonatronarchaeia</taxon>
        <taxon>Methanonatronarchaeales</taxon>
        <taxon>Methanonatronarchaeaceae</taxon>
        <taxon>Methanonatronarchaeum</taxon>
    </lineage>
</organism>
<dbReference type="GO" id="GO:0055070">
    <property type="term" value="P:copper ion homeostasis"/>
    <property type="evidence" value="ECO:0007669"/>
    <property type="project" value="TreeGrafter"/>
</dbReference>
<evidence type="ECO:0000256" key="7">
    <source>
        <dbReference type="ARBA" id="ARBA00022723"/>
    </source>
</evidence>